<dbReference type="Proteomes" id="UP000095282">
    <property type="component" value="Unplaced"/>
</dbReference>
<keyword evidence="2" id="KW-1185">Reference proteome</keyword>
<reference evidence="3" key="1">
    <citation type="submission" date="2016-11" db="UniProtKB">
        <authorList>
            <consortium name="WormBaseParasite"/>
        </authorList>
    </citation>
    <scope>IDENTIFICATION</scope>
</reference>
<feature type="compositionally biased region" description="Polar residues" evidence="1">
    <location>
        <begin position="115"/>
        <end position="131"/>
    </location>
</feature>
<sequence>MADPAVQKPFLRRRTCVICSKPTPNTYVTSFTRIADKQQEWINILSNGDEEFAKQLKESLKTGRKYLCLDHFDRLNVVYRKNEEGMEVVRSSLPIPYKNTFFVRHEFPENHRSDGPSTSSQSAMGDQSSDYQIPEKRRKIEVDLKGKGVEMDAASMSFLMNSVNSFVRKAMEEAPIHDN</sequence>
<dbReference type="eggNOG" id="ENOG502RAIG">
    <property type="taxonomic scope" value="Eukaryota"/>
</dbReference>
<proteinExistence type="predicted"/>
<feature type="region of interest" description="Disordered" evidence="1">
    <location>
        <begin position="108"/>
        <end position="136"/>
    </location>
</feature>
<dbReference type="AlphaFoldDB" id="A0A1I7U854"/>
<protein>
    <submittedName>
        <fullName evidence="3">THAP-type domain-containing protein</fullName>
    </submittedName>
</protein>
<evidence type="ECO:0000256" key="1">
    <source>
        <dbReference type="SAM" id="MobiDB-lite"/>
    </source>
</evidence>
<evidence type="ECO:0000313" key="3">
    <source>
        <dbReference type="WBParaSite" id="Csp11.Scaffold629.g15827.t1"/>
    </source>
</evidence>
<evidence type="ECO:0000313" key="2">
    <source>
        <dbReference type="Proteomes" id="UP000095282"/>
    </source>
</evidence>
<name>A0A1I7U854_9PELO</name>
<accession>A0A1I7U854</accession>
<organism evidence="2 3">
    <name type="scientific">Caenorhabditis tropicalis</name>
    <dbReference type="NCBI Taxonomy" id="1561998"/>
    <lineage>
        <taxon>Eukaryota</taxon>
        <taxon>Metazoa</taxon>
        <taxon>Ecdysozoa</taxon>
        <taxon>Nematoda</taxon>
        <taxon>Chromadorea</taxon>
        <taxon>Rhabditida</taxon>
        <taxon>Rhabditina</taxon>
        <taxon>Rhabditomorpha</taxon>
        <taxon>Rhabditoidea</taxon>
        <taxon>Rhabditidae</taxon>
        <taxon>Peloderinae</taxon>
        <taxon>Caenorhabditis</taxon>
    </lineage>
</organism>
<dbReference type="WBParaSite" id="Csp11.Scaffold629.g15827.t1">
    <property type="protein sequence ID" value="Csp11.Scaffold629.g15827.t1"/>
    <property type="gene ID" value="Csp11.Scaffold629.g15827"/>
</dbReference>